<reference evidence="1" key="1">
    <citation type="submission" date="2018-02" db="EMBL/GenBank/DDBJ databases">
        <title>Rhizophora mucronata_Transcriptome.</title>
        <authorList>
            <person name="Meera S.P."/>
            <person name="Sreeshan A."/>
            <person name="Augustine A."/>
        </authorList>
    </citation>
    <scope>NUCLEOTIDE SEQUENCE</scope>
    <source>
        <tissue evidence="1">Leaf</tissue>
    </source>
</reference>
<sequence>MFVEWNPFVMKLGVRIMYGGIPPANCVSSLGV</sequence>
<accession>A0A2P2PH35</accession>
<name>A0A2P2PH35_RHIMU</name>
<dbReference type="AlphaFoldDB" id="A0A2P2PH35"/>
<evidence type="ECO:0000313" key="1">
    <source>
        <dbReference type="EMBL" id="MBX54007.1"/>
    </source>
</evidence>
<organism evidence="1">
    <name type="scientific">Rhizophora mucronata</name>
    <name type="common">Asiatic mangrove</name>
    <dbReference type="NCBI Taxonomy" id="61149"/>
    <lineage>
        <taxon>Eukaryota</taxon>
        <taxon>Viridiplantae</taxon>
        <taxon>Streptophyta</taxon>
        <taxon>Embryophyta</taxon>
        <taxon>Tracheophyta</taxon>
        <taxon>Spermatophyta</taxon>
        <taxon>Magnoliopsida</taxon>
        <taxon>eudicotyledons</taxon>
        <taxon>Gunneridae</taxon>
        <taxon>Pentapetalae</taxon>
        <taxon>rosids</taxon>
        <taxon>fabids</taxon>
        <taxon>Malpighiales</taxon>
        <taxon>Rhizophoraceae</taxon>
        <taxon>Rhizophora</taxon>
    </lineage>
</organism>
<protein>
    <submittedName>
        <fullName evidence="1">Uncharacterized protein</fullName>
    </submittedName>
</protein>
<dbReference type="EMBL" id="GGEC01073523">
    <property type="protein sequence ID" value="MBX54007.1"/>
    <property type="molecule type" value="Transcribed_RNA"/>
</dbReference>
<proteinExistence type="predicted"/>